<evidence type="ECO:0000256" key="14">
    <source>
        <dbReference type="PROSITE-ProRule" id="PRU01360"/>
    </source>
</evidence>
<dbReference type="Pfam" id="PF07715">
    <property type="entry name" value="Plug"/>
    <property type="match status" value="1"/>
</dbReference>
<dbReference type="InterPro" id="IPR012910">
    <property type="entry name" value="Plug_dom"/>
</dbReference>
<keyword evidence="4 14" id="KW-1134">Transmembrane beta strand</keyword>
<evidence type="ECO:0000256" key="9">
    <source>
        <dbReference type="ARBA" id="ARBA00023065"/>
    </source>
</evidence>
<feature type="signal peptide" evidence="16">
    <location>
        <begin position="1"/>
        <end position="25"/>
    </location>
</feature>
<evidence type="ECO:0000256" key="16">
    <source>
        <dbReference type="SAM" id="SignalP"/>
    </source>
</evidence>
<feature type="chain" id="PRO_5026915511" evidence="16">
    <location>
        <begin position="26"/>
        <end position="750"/>
    </location>
</feature>
<keyword evidence="11 14" id="KW-0472">Membrane</keyword>
<evidence type="ECO:0000256" key="11">
    <source>
        <dbReference type="ARBA" id="ARBA00023136"/>
    </source>
</evidence>
<dbReference type="InterPro" id="IPR010105">
    <property type="entry name" value="TonB_sidphr_rcpt"/>
</dbReference>
<dbReference type="Pfam" id="PF00593">
    <property type="entry name" value="TonB_dep_Rec_b-barrel"/>
    <property type="match status" value="1"/>
</dbReference>
<evidence type="ECO:0000313" key="19">
    <source>
        <dbReference type="EMBL" id="MTW11461.1"/>
    </source>
</evidence>
<keyword evidence="7 16" id="KW-0732">Signal</keyword>
<evidence type="ECO:0000256" key="6">
    <source>
        <dbReference type="ARBA" id="ARBA00022692"/>
    </source>
</evidence>
<dbReference type="AlphaFoldDB" id="A0A6L6QH52"/>
<dbReference type="InterPro" id="IPR037066">
    <property type="entry name" value="Plug_dom_sf"/>
</dbReference>
<evidence type="ECO:0000259" key="18">
    <source>
        <dbReference type="Pfam" id="PF07715"/>
    </source>
</evidence>
<dbReference type="EMBL" id="WNKX01000008">
    <property type="protein sequence ID" value="MTW11461.1"/>
    <property type="molecule type" value="Genomic_DNA"/>
</dbReference>
<keyword evidence="3 14" id="KW-0813">Transport</keyword>
<evidence type="ECO:0000256" key="1">
    <source>
        <dbReference type="ARBA" id="ARBA00004571"/>
    </source>
</evidence>
<comment type="similarity">
    <text evidence="2 14 15">Belongs to the TonB-dependent receptor family.</text>
</comment>
<keyword evidence="13 14" id="KW-0998">Cell outer membrane</keyword>
<evidence type="ECO:0000256" key="10">
    <source>
        <dbReference type="ARBA" id="ARBA00023077"/>
    </source>
</evidence>
<reference evidence="19 20" key="1">
    <citation type="submission" date="2019-11" db="EMBL/GenBank/DDBJ databases">
        <title>Type strains purchased from KCTC, JCM and DSMZ.</title>
        <authorList>
            <person name="Lu H."/>
        </authorList>
    </citation>
    <scope>NUCLEOTIDE SEQUENCE [LARGE SCALE GENOMIC DNA]</scope>
    <source>
        <strain evidence="19 20">JCM 31587</strain>
    </source>
</reference>
<evidence type="ECO:0000256" key="15">
    <source>
        <dbReference type="RuleBase" id="RU003357"/>
    </source>
</evidence>
<keyword evidence="10 15" id="KW-0798">TonB box</keyword>
<evidence type="ECO:0000256" key="13">
    <source>
        <dbReference type="ARBA" id="ARBA00023237"/>
    </source>
</evidence>
<dbReference type="GO" id="GO:0015891">
    <property type="term" value="P:siderophore transport"/>
    <property type="evidence" value="ECO:0007669"/>
    <property type="project" value="InterPro"/>
</dbReference>
<dbReference type="NCBIfam" id="TIGR01783">
    <property type="entry name" value="TonB-siderophor"/>
    <property type="match status" value="1"/>
</dbReference>
<keyword evidence="8" id="KW-0408">Iron</keyword>
<sequence length="750" mass="80084">MLTIRSRKHTLATQPLLNQSLLAMAAIGLPLAVHAQAQEKTMAEVKVEAGADVPYKADRASSPKLTAPLLNTPQSISVIRKEMIQEQGATSIVEALRNTPGITLQLGENGNTSAGDTFQMRGFAAQSSIFVDGIRDLGAVTREAFNIEQVEVAKGPAGADIGRGAAGGYINLVSKMPVREDSIAASLGLTQGGVKRGTADVTRSFGSSGAFRINAMAQDGSAKGSNALDRESKGFAPSIAWGLSTPTRLYLFSQHVRQDNVPDGGNPSVGMEGFYNAGEALRKAPRVDRNNWYGIKGDIEKVDADMFTAKIEHELAPKATLTNTTRWGKSKMDRIMTGIYTVAMPSAAPSTWTVSRIRQSVLQENKILANTTNIFSEFTLGGLQHTLSTGIELLNEEQFSPSRLASSLGAAPAAKLYQPDQNDALTGFKPVLSGAFSNGKTNTVGAYAFDTVKLNEQWQLNGGLRVERYTTSTDSATLNTATNALTGSHLEKSGNLASIKAGVLYKPAADGSIYLAYANSKTPPGSANLSLAAQNASNANNPALKPQKTSNLELGTKWDVIQKQLALTAALYRTTNKDEFPQLVDAVSNTWAQLGERRVEGVELGAVGQLTRAWSVSAGLATMHTEIKEGTSGNNAAGAASRWSPKVSATMWTAYKFDDRLTLGGGVRYMGEQKRLVDPSQAAASTNMPAIPHYTVVDAMASYKVSKHVSLQLNLYNLFDKFYINTLNNSGARATLGAPRYAQLTANFIF</sequence>
<dbReference type="CDD" id="cd01347">
    <property type="entry name" value="ligand_gated_channel"/>
    <property type="match status" value="1"/>
</dbReference>
<gene>
    <name evidence="19" type="ORF">GM658_12720</name>
</gene>
<dbReference type="GO" id="GO:0015344">
    <property type="term" value="F:siderophore uptake transmembrane transporter activity"/>
    <property type="evidence" value="ECO:0007669"/>
    <property type="project" value="TreeGrafter"/>
</dbReference>
<dbReference type="InterPro" id="IPR036942">
    <property type="entry name" value="Beta-barrel_TonB_sf"/>
</dbReference>
<keyword evidence="5" id="KW-0410">Iron transport</keyword>
<accession>A0A6L6QH52</accession>
<protein>
    <submittedName>
        <fullName evidence="19">Catecholate siderophore receptor Fiu</fullName>
    </submittedName>
</protein>
<keyword evidence="12 19" id="KW-0675">Receptor</keyword>
<evidence type="ECO:0000256" key="12">
    <source>
        <dbReference type="ARBA" id="ARBA00023170"/>
    </source>
</evidence>
<dbReference type="PANTHER" id="PTHR32552:SF89">
    <property type="entry name" value="CATECHOLATE SIDEROPHORE RECEPTOR FIU"/>
    <property type="match status" value="1"/>
</dbReference>
<evidence type="ECO:0000259" key="17">
    <source>
        <dbReference type="Pfam" id="PF00593"/>
    </source>
</evidence>
<comment type="subcellular location">
    <subcellularLocation>
        <location evidence="1 14">Cell outer membrane</location>
        <topology evidence="1 14">Multi-pass membrane protein</topology>
    </subcellularLocation>
</comment>
<evidence type="ECO:0000313" key="20">
    <source>
        <dbReference type="Proteomes" id="UP000472320"/>
    </source>
</evidence>
<feature type="domain" description="TonB-dependent receptor-like beta-barrel" evidence="17">
    <location>
        <begin position="260"/>
        <end position="718"/>
    </location>
</feature>
<dbReference type="PROSITE" id="PS52016">
    <property type="entry name" value="TONB_DEPENDENT_REC_3"/>
    <property type="match status" value="1"/>
</dbReference>
<keyword evidence="9" id="KW-0406">Ion transport</keyword>
<organism evidence="19 20">
    <name type="scientific">Massilia eburnea</name>
    <dbReference type="NCBI Taxonomy" id="1776165"/>
    <lineage>
        <taxon>Bacteria</taxon>
        <taxon>Pseudomonadati</taxon>
        <taxon>Pseudomonadota</taxon>
        <taxon>Betaproteobacteria</taxon>
        <taxon>Burkholderiales</taxon>
        <taxon>Oxalobacteraceae</taxon>
        <taxon>Telluria group</taxon>
        <taxon>Massilia</taxon>
    </lineage>
</organism>
<evidence type="ECO:0000256" key="3">
    <source>
        <dbReference type="ARBA" id="ARBA00022448"/>
    </source>
</evidence>
<evidence type="ECO:0000256" key="5">
    <source>
        <dbReference type="ARBA" id="ARBA00022496"/>
    </source>
</evidence>
<dbReference type="Proteomes" id="UP000472320">
    <property type="component" value="Unassembled WGS sequence"/>
</dbReference>
<evidence type="ECO:0000256" key="2">
    <source>
        <dbReference type="ARBA" id="ARBA00009810"/>
    </source>
</evidence>
<dbReference type="InterPro" id="IPR039426">
    <property type="entry name" value="TonB-dep_rcpt-like"/>
</dbReference>
<name>A0A6L6QH52_9BURK</name>
<evidence type="ECO:0000256" key="8">
    <source>
        <dbReference type="ARBA" id="ARBA00023004"/>
    </source>
</evidence>
<keyword evidence="20" id="KW-1185">Reference proteome</keyword>
<dbReference type="NCBIfam" id="NF007349">
    <property type="entry name" value="PRK09840.1"/>
    <property type="match status" value="1"/>
</dbReference>
<dbReference type="Gene3D" id="2.40.170.20">
    <property type="entry name" value="TonB-dependent receptor, beta-barrel domain"/>
    <property type="match status" value="1"/>
</dbReference>
<comment type="caution">
    <text evidence="19">The sequence shown here is derived from an EMBL/GenBank/DDBJ whole genome shotgun (WGS) entry which is preliminary data.</text>
</comment>
<dbReference type="PANTHER" id="PTHR32552">
    <property type="entry name" value="FERRICHROME IRON RECEPTOR-RELATED"/>
    <property type="match status" value="1"/>
</dbReference>
<dbReference type="SUPFAM" id="SSF56935">
    <property type="entry name" value="Porins"/>
    <property type="match status" value="1"/>
</dbReference>
<dbReference type="InterPro" id="IPR000531">
    <property type="entry name" value="Beta-barrel_TonB"/>
</dbReference>
<dbReference type="Gene3D" id="2.170.130.10">
    <property type="entry name" value="TonB-dependent receptor, plug domain"/>
    <property type="match status" value="1"/>
</dbReference>
<feature type="domain" description="TonB-dependent receptor plug" evidence="18">
    <location>
        <begin position="69"/>
        <end position="168"/>
    </location>
</feature>
<dbReference type="FunFam" id="2.170.130.10:FF:000001">
    <property type="entry name" value="Catecholate siderophore TonB-dependent receptor"/>
    <property type="match status" value="1"/>
</dbReference>
<evidence type="ECO:0000256" key="7">
    <source>
        <dbReference type="ARBA" id="ARBA00022729"/>
    </source>
</evidence>
<evidence type="ECO:0000256" key="4">
    <source>
        <dbReference type="ARBA" id="ARBA00022452"/>
    </source>
</evidence>
<proteinExistence type="inferred from homology"/>
<dbReference type="GO" id="GO:0038023">
    <property type="term" value="F:signaling receptor activity"/>
    <property type="evidence" value="ECO:0007669"/>
    <property type="project" value="InterPro"/>
</dbReference>
<dbReference type="GO" id="GO:0009279">
    <property type="term" value="C:cell outer membrane"/>
    <property type="evidence" value="ECO:0007669"/>
    <property type="project" value="UniProtKB-SubCell"/>
</dbReference>
<keyword evidence="6 14" id="KW-0812">Transmembrane</keyword>